<dbReference type="GO" id="GO:0051537">
    <property type="term" value="F:2 iron, 2 sulfur cluster binding"/>
    <property type="evidence" value="ECO:0007669"/>
    <property type="project" value="UniProtKB-KW"/>
</dbReference>
<protein>
    <submittedName>
        <fullName evidence="8">Choline monooxygenase</fullName>
    </submittedName>
</protein>
<dbReference type="CDD" id="cd03469">
    <property type="entry name" value="Rieske_RO_Alpha_N"/>
    <property type="match status" value="1"/>
</dbReference>
<keyword evidence="6" id="KW-0411">Iron-sulfur</keyword>
<dbReference type="InterPro" id="IPR036922">
    <property type="entry name" value="Rieske_2Fe-2S_sf"/>
</dbReference>
<dbReference type="Pfam" id="PF00355">
    <property type="entry name" value="Rieske"/>
    <property type="match status" value="1"/>
</dbReference>
<dbReference type="InterPro" id="IPR015879">
    <property type="entry name" value="Ring_hydroxy_dOase_asu_C_dom"/>
</dbReference>
<evidence type="ECO:0000313" key="9">
    <source>
        <dbReference type="Proteomes" id="UP000284892"/>
    </source>
</evidence>
<dbReference type="GO" id="GO:0004497">
    <property type="term" value="F:monooxygenase activity"/>
    <property type="evidence" value="ECO:0007669"/>
    <property type="project" value="UniProtKB-KW"/>
</dbReference>
<evidence type="ECO:0000256" key="6">
    <source>
        <dbReference type="ARBA" id="ARBA00023014"/>
    </source>
</evidence>
<dbReference type="RefSeq" id="WP_120202757.1">
    <property type="nucleotide sequence ID" value="NZ_RAQJ01000007.1"/>
</dbReference>
<dbReference type="PROSITE" id="PS51296">
    <property type="entry name" value="RIESKE"/>
    <property type="match status" value="1"/>
</dbReference>
<comment type="cofactor">
    <cofactor evidence="1">
        <name>Fe cation</name>
        <dbReference type="ChEBI" id="CHEBI:24875"/>
    </cofactor>
</comment>
<dbReference type="SUPFAM" id="SSF50022">
    <property type="entry name" value="ISP domain"/>
    <property type="match status" value="1"/>
</dbReference>
<gene>
    <name evidence="8" type="ORF">BXY80_2705</name>
</gene>
<evidence type="ECO:0000256" key="5">
    <source>
        <dbReference type="ARBA" id="ARBA00023004"/>
    </source>
</evidence>
<dbReference type="GO" id="GO:0005506">
    <property type="term" value="F:iron ion binding"/>
    <property type="evidence" value="ECO:0007669"/>
    <property type="project" value="InterPro"/>
</dbReference>
<reference evidence="8 9" key="1">
    <citation type="submission" date="2018-09" db="EMBL/GenBank/DDBJ databases">
        <title>Genomic Encyclopedia of Archaeal and Bacterial Type Strains, Phase II (KMG-II): from individual species to whole genera.</title>
        <authorList>
            <person name="Goeker M."/>
        </authorList>
    </citation>
    <scope>NUCLEOTIDE SEQUENCE [LARGE SCALE GENOMIC DNA]</scope>
    <source>
        <strain evidence="8 9">DSM 26283</strain>
    </source>
</reference>
<keyword evidence="9" id="KW-1185">Reference proteome</keyword>
<accession>A0A420DF13</accession>
<organism evidence="8 9">
    <name type="scientific">Ichthyenterobacterium magnum</name>
    <dbReference type="NCBI Taxonomy" id="1230530"/>
    <lineage>
        <taxon>Bacteria</taxon>
        <taxon>Pseudomonadati</taxon>
        <taxon>Bacteroidota</taxon>
        <taxon>Flavobacteriia</taxon>
        <taxon>Flavobacteriales</taxon>
        <taxon>Flavobacteriaceae</taxon>
        <taxon>Ichthyenterobacterium</taxon>
    </lineage>
</organism>
<dbReference type="InterPro" id="IPR001663">
    <property type="entry name" value="Rng_hydr_dOase-A"/>
</dbReference>
<dbReference type="Pfam" id="PF00848">
    <property type="entry name" value="Ring_hydroxyl_A"/>
    <property type="match status" value="1"/>
</dbReference>
<dbReference type="PANTHER" id="PTHR43756:SF5">
    <property type="entry name" value="CHOLINE MONOOXYGENASE, CHLOROPLASTIC"/>
    <property type="match status" value="1"/>
</dbReference>
<feature type="domain" description="Rieske" evidence="7">
    <location>
        <begin position="40"/>
        <end position="151"/>
    </location>
</feature>
<keyword evidence="4" id="KW-0560">Oxidoreductase</keyword>
<evidence type="ECO:0000256" key="3">
    <source>
        <dbReference type="ARBA" id="ARBA00022723"/>
    </source>
</evidence>
<dbReference type="OrthoDB" id="9800776at2"/>
<keyword evidence="8" id="KW-0503">Monooxygenase</keyword>
<dbReference type="PANTHER" id="PTHR43756">
    <property type="entry name" value="CHOLINE MONOOXYGENASE, CHLOROPLASTIC"/>
    <property type="match status" value="1"/>
</dbReference>
<dbReference type="InterPro" id="IPR017941">
    <property type="entry name" value="Rieske_2Fe-2S"/>
</dbReference>
<comment type="caution">
    <text evidence="8">The sequence shown here is derived from an EMBL/GenBank/DDBJ whole genome shotgun (WGS) entry which is preliminary data.</text>
</comment>
<sequence>MGKTFNIDQNIKSAETLPAEFYRSETIFEAIKESVFLKTWQWVGDENLVPFAGAVHPFILLDNYITEPLVLIRDKDDSVMCFSNVCTHRGNIVVTNPGKVSQLKCMYHGRRFNLDGSFKSMPEFEEAENFPRPCDDLRQFLVGTLDPFIFVSLNPVFDFDTVLEIMIERIGFLPLHQFKHRKDLSKDYLVNCHWALYCDNYLEGFHIPFVHDDLNSVLDYGNYTTEIYEHCNLQIGYANDGEEVFDLPEYHIDYGKHVGAYYYWIFPNMMFNFYPWGLSINIVKPISLNKTKVSFITYMYDESKFNKGAGALLDKVEREDEFVVESVHKGVQSRFYNTGRFSPTREKGVHHFHSLLATYLK</sequence>
<evidence type="ECO:0000256" key="2">
    <source>
        <dbReference type="ARBA" id="ARBA00022714"/>
    </source>
</evidence>
<evidence type="ECO:0000259" key="7">
    <source>
        <dbReference type="PROSITE" id="PS51296"/>
    </source>
</evidence>
<evidence type="ECO:0000256" key="4">
    <source>
        <dbReference type="ARBA" id="ARBA00023002"/>
    </source>
</evidence>
<dbReference type="Gene3D" id="2.102.10.10">
    <property type="entry name" value="Rieske [2Fe-2S] iron-sulphur domain"/>
    <property type="match status" value="1"/>
</dbReference>
<dbReference type="AlphaFoldDB" id="A0A420DF13"/>
<dbReference type="EMBL" id="RAQJ01000007">
    <property type="protein sequence ID" value="RKE90862.1"/>
    <property type="molecule type" value="Genomic_DNA"/>
</dbReference>
<keyword evidence="3" id="KW-0479">Metal-binding</keyword>
<name>A0A420DF13_9FLAO</name>
<proteinExistence type="predicted"/>
<evidence type="ECO:0000256" key="1">
    <source>
        <dbReference type="ARBA" id="ARBA00001962"/>
    </source>
</evidence>
<evidence type="ECO:0000313" key="8">
    <source>
        <dbReference type="EMBL" id="RKE90862.1"/>
    </source>
</evidence>
<keyword evidence="5" id="KW-0408">Iron</keyword>
<dbReference type="SUPFAM" id="SSF55961">
    <property type="entry name" value="Bet v1-like"/>
    <property type="match status" value="1"/>
</dbReference>
<keyword evidence="2" id="KW-0001">2Fe-2S</keyword>
<dbReference type="Proteomes" id="UP000284892">
    <property type="component" value="Unassembled WGS sequence"/>
</dbReference>
<dbReference type="Gene3D" id="3.90.380.10">
    <property type="entry name" value="Naphthalene 1,2-dioxygenase Alpha Subunit, Chain A, domain 1"/>
    <property type="match status" value="2"/>
</dbReference>